<protein>
    <submittedName>
        <fullName evidence="2">Uncharacterized protein</fullName>
    </submittedName>
</protein>
<evidence type="ECO:0000313" key="2">
    <source>
        <dbReference type="EMBL" id="KAF6741486.1"/>
    </source>
</evidence>
<dbReference type="EMBL" id="JACGCI010000240">
    <property type="protein sequence ID" value="KAF6741486.1"/>
    <property type="molecule type" value="Genomic_DNA"/>
</dbReference>
<dbReference type="Proteomes" id="UP000521943">
    <property type="component" value="Unassembled WGS sequence"/>
</dbReference>
<keyword evidence="3" id="KW-1185">Reference proteome</keyword>
<dbReference type="AlphaFoldDB" id="A0A8H6LUE5"/>
<proteinExistence type="predicted"/>
<sequence length="220" mass="24459">MLLKLLTPQGRPLLLRVEFSHSILEQMDQPTTPTPPRQSPLEPPPRVRPCRLEKPTPPRPALTDLKVPQDPIVTTPLNPDIDPRYLRRIPVEQARDQLSVCNDPPNPTWGHLPGARAGLSECFVRTGPASNLSLRAPTSPAITPACCYLWGYLLWLEQLPVRGHLRHQLARLHLDILNQSGHAQINRAAETGFGPLRSLNYWRMLGQEPAACGGGPIAKH</sequence>
<reference evidence="2 3" key="1">
    <citation type="submission" date="2020-07" db="EMBL/GenBank/DDBJ databases">
        <title>Comparative genomics of pyrophilous fungi reveals a link between fire events and developmental genes.</title>
        <authorList>
            <consortium name="DOE Joint Genome Institute"/>
            <person name="Steindorff A.S."/>
            <person name="Carver A."/>
            <person name="Calhoun S."/>
            <person name="Stillman K."/>
            <person name="Liu H."/>
            <person name="Lipzen A."/>
            <person name="Pangilinan J."/>
            <person name="Labutti K."/>
            <person name="Bruns T.D."/>
            <person name="Grigoriev I.V."/>
        </authorList>
    </citation>
    <scope>NUCLEOTIDE SEQUENCE [LARGE SCALE GENOMIC DNA]</scope>
    <source>
        <strain evidence="2 3">CBS 144469</strain>
    </source>
</reference>
<gene>
    <name evidence="2" type="ORF">DFP72DRAFT_862123</name>
</gene>
<feature type="region of interest" description="Disordered" evidence="1">
    <location>
        <begin position="27"/>
        <end position="79"/>
    </location>
</feature>
<evidence type="ECO:0000313" key="3">
    <source>
        <dbReference type="Proteomes" id="UP000521943"/>
    </source>
</evidence>
<comment type="caution">
    <text evidence="2">The sequence shown here is derived from an EMBL/GenBank/DDBJ whole genome shotgun (WGS) entry which is preliminary data.</text>
</comment>
<evidence type="ECO:0000256" key="1">
    <source>
        <dbReference type="SAM" id="MobiDB-lite"/>
    </source>
</evidence>
<name>A0A8H6LUE5_9AGAR</name>
<accession>A0A8H6LUE5</accession>
<feature type="compositionally biased region" description="Pro residues" evidence="1">
    <location>
        <begin position="32"/>
        <end position="47"/>
    </location>
</feature>
<organism evidence="2 3">
    <name type="scientific">Ephemerocybe angulata</name>
    <dbReference type="NCBI Taxonomy" id="980116"/>
    <lineage>
        <taxon>Eukaryota</taxon>
        <taxon>Fungi</taxon>
        <taxon>Dikarya</taxon>
        <taxon>Basidiomycota</taxon>
        <taxon>Agaricomycotina</taxon>
        <taxon>Agaricomycetes</taxon>
        <taxon>Agaricomycetidae</taxon>
        <taxon>Agaricales</taxon>
        <taxon>Agaricineae</taxon>
        <taxon>Psathyrellaceae</taxon>
        <taxon>Ephemerocybe</taxon>
    </lineage>
</organism>